<feature type="region of interest" description="Disordered" evidence="2">
    <location>
        <begin position="1"/>
        <end position="35"/>
    </location>
</feature>
<dbReference type="Pfam" id="PF06793">
    <property type="entry name" value="UPF0262"/>
    <property type="match status" value="1"/>
</dbReference>
<dbReference type="EMBL" id="QYBB01000025">
    <property type="protein sequence ID" value="RYC30458.1"/>
    <property type="molecule type" value="Genomic_DNA"/>
</dbReference>
<dbReference type="InterPro" id="IPR008321">
    <property type="entry name" value="UCP032146"/>
</dbReference>
<evidence type="ECO:0000256" key="1">
    <source>
        <dbReference type="HAMAP-Rule" id="MF_00678"/>
    </source>
</evidence>
<organism evidence="3 4">
    <name type="scientific">Lichenibacterium minor</name>
    <dbReference type="NCBI Taxonomy" id="2316528"/>
    <lineage>
        <taxon>Bacteria</taxon>
        <taxon>Pseudomonadati</taxon>
        <taxon>Pseudomonadota</taxon>
        <taxon>Alphaproteobacteria</taxon>
        <taxon>Hyphomicrobiales</taxon>
        <taxon>Lichenihabitantaceae</taxon>
        <taxon>Lichenibacterium</taxon>
    </lineage>
</organism>
<evidence type="ECO:0000313" key="3">
    <source>
        <dbReference type="EMBL" id="RYC30458.1"/>
    </source>
</evidence>
<comment type="caution">
    <text evidence="3">The sequence shown here is derived from an EMBL/GenBank/DDBJ whole genome shotgun (WGS) entry which is preliminary data.</text>
</comment>
<reference evidence="3 4" key="1">
    <citation type="submission" date="2018-12" db="EMBL/GenBank/DDBJ databases">
        <authorList>
            <person name="Grouzdev D.S."/>
            <person name="Krutkina M.S."/>
        </authorList>
    </citation>
    <scope>NUCLEOTIDE SEQUENCE [LARGE SCALE GENOMIC DNA]</scope>
    <source>
        <strain evidence="3 4">RmlP026</strain>
    </source>
</reference>
<dbReference type="OrthoDB" id="9798434at2"/>
<dbReference type="AlphaFoldDB" id="A0A4Q2U3U6"/>
<feature type="compositionally biased region" description="Basic residues" evidence="2">
    <location>
        <begin position="15"/>
        <end position="27"/>
    </location>
</feature>
<dbReference type="HAMAP" id="MF_00678">
    <property type="entry name" value="UPF0262"/>
    <property type="match status" value="1"/>
</dbReference>
<feature type="compositionally biased region" description="Gly residues" evidence="2">
    <location>
        <begin position="1"/>
        <end position="14"/>
    </location>
</feature>
<evidence type="ECO:0000256" key="2">
    <source>
        <dbReference type="SAM" id="MobiDB-lite"/>
    </source>
</evidence>
<proteinExistence type="inferred from homology"/>
<protein>
    <recommendedName>
        <fullName evidence="1">UPF0262 protein D3273_18850</fullName>
    </recommendedName>
</protein>
<evidence type="ECO:0000313" key="4">
    <source>
        <dbReference type="Proteomes" id="UP000290759"/>
    </source>
</evidence>
<accession>A0A4Q2U3U6</accession>
<keyword evidence="4" id="KW-1185">Reference proteome</keyword>
<reference evidence="3 4" key="2">
    <citation type="submission" date="2019-02" db="EMBL/GenBank/DDBJ databases">
        <title>'Lichenibacterium ramalinii' gen. nov. sp. nov., 'Lichenibacterium minor' gen. nov. sp. nov.</title>
        <authorList>
            <person name="Pankratov T."/>
        </authorList>
    </citation>
    <scope>NUCLEOTIDE SEQUENCE [LARGE SCALE GENOMIC DNA]</scope>
    <source>
        <strain evidence="3 4">RmlP026</strain>
    </source>
</reference>
<name>A0A4Q2U3U6_9HYPH</name>
<dbReference type="Proteomes" id="UP000290759">
    <property type="component" value="Unassembled WGS sequence"/>
</dbReference>
<gene>
    <name evidence="3" type="ORF">D3273_18850</name>
</gene>
<comment type="similarity">
    <text evidence="1">Belongs to the UPF0262 family.</text>
</comment>
<dbReference type="NCBIfam" id="NF002769">
    <property type="entry name" value="PRK02853.1"/>
    <property type="match status" value="1"/>
</dbReference>
<sequence length="201" mass="21884">MRRGRAGGAGPGRGGARRSRRARRPRPLGRDALEGLTPVAGERRRLVAVTLDEGSIGRGNPDQEHERRIAIYDLVEENSFGLSGRDGPGPDGGPYRLAIGLQEGKLVFSVADEAGAPLMSHLLSLQPFRSVLKDYLMLCDTYYRAIRTASPSLIEAIDMGRRGLHDEGAALLGERLRGKVEADPGTLRRLFTLMTALHYKG</sequence>